<gene>
    <name evidence="7" type="ORF">LARV_00016</name>
</gene>
<feature type="transmembrane region" description="Helical" evidence="5">
    <location>
        <begin position="291"/>
        <end position="319"/>
    </location>
</feature>
<evidence type="ECO:0000256" key="3">
    <source>
        <dbReference type="ARBA" id="ARBA00022989"/>
    </source>
</evidence>
<reference evidence="7" key="1">
    <citation type="submission" date="2015-07" db="EMBL/GenBank/DDBJ databases">
        <title>Draft Genome Sequences of Anaerolinea thermolimosa IMO-1, Bellilinea caldifistulae GOMI-1, Leptolinea tardivitalis YMTK-2, Levilinea saccharolytica KIBI-1,Longilinea arvoryzae KOME-1, Previously Described as Members of the Anaerolineaceae (Chloroflexi).</title>
        <authorList>
            <person name="Sekiguchi Y."/>
            <person name="Ohashi A."/>
            <person name="Matsuura N."/>
            <person name="Tourlousse M.D."/>
        </authorList>
    </citation>
    <scope>NUCLEOTIDE SEQUENCE [LARGE SCALE GENOMIC DNA]</scope>
    <source>
        <strain evidence="7">KOME-1</strain>
    </source>
</reference>
<evidence type="ECO:0000256" key="2">
    <source>
        <dbReference type="ARBA" id="ARBA00022692"/>
    </source>
</evidence>
<organism evidence="7">
    <name type="scientific">Longilinea arvoryzae</name>
    <dbReference type="NCBI Taxonomy" id="360412"/>
    <lineage>
        <taxon>Bacteria</taxon>
        <taxon>Bacillati</taxon>
        <taxon>Chloroflexota</taxon>
        <taxon>Anaerolineae</taxon>
        <taxon>Anaerolineales</taxon>
        <taxon>Anaerolineaceae</taxon>
        <taxon>Longilinea</taxon>
    </lineage>
</organism>
<keyword evidence="2 5" id="KW-0812">Transmembrane</keyword>
<feature type="domain" description="ABC transmembrane type-1" evidence="6">
    <location>
        <begin position="247"/>
        <end position="435"/>
    </location>
</feature>
<evidence type="ECO:0000256" key="5">
    <source>
        <dbReference type="RuleBase" id="RU363032"/>
    </source>
</evidence>
<dbReference type="GO" id="GO:0055085">
    <property type="term" value="P:transmembrane transport"/>
    <property type="evidence" value="ECO:0007669"/>
    <property type="project" value="InterPro"/>
</dbReference>
<dbReference type="CDD" id="cd06261">
    <property type="entry name" value="TM_PBP2"/>
    <property type="match status" value="1"/>
</dbReference>
<dbReference type="PROSITE" id="PS50928">
    <property type="entry name" value="ABC_TM1"/>
    <property type="match status" value="1"/>
</dbReference>
<dbReference type="PANTHER" id="PTHR43839">
    <property type="entry name" value="OPPC IN A BINDING PROTEIN-DEPENDENT TRANSPORT SYSTEM"/>
    <property type="match status" value="1"/>
</dbReference>
<proteinExistence type="inferred from homology"/>
<keyword evidence="5" id="KW-0813">Transport</keyword>
<feature type="transmembrane region" description="Helical" evidence="5">
    <location>
        <begin position="413"/>
        <end position="438"/>
    </location>
</feature>
<dbReference type="SUPFAM" id="SSF161098">
    <property type="entry name" value="MetI-like"/>
    <property type="match status" value="1"/>
</dbReference>
<feature type="transmembrane region" description="Helical" evidence="5">
    <location>
        <begin position="361"/>
        <end position="389"/>
    </location>
</feature>
<name>A0A0S7B579_9CHLR</name>
<dbReference type="PANTHER" id="PTHR43839:SF1">
    <property type="entry name" value="OPPC IN A BINDING PROTEIN-DEPENDENT TRANSPORT SYSTEM"/>
    <property type="match status" value="1"/>
</dbReference>
<dbReference type="RefSeq" id="WP_075071727.1">
    <property type="nucleotide sequence ID" value="NZ_DF967972.1"/>
</dbReference>
<keyword evidence="4 5" id="KW-0472">Membrane</keyword>
<keyword evidence="3 5" id="KW-1133">Transmembrane helix</keyword>
<evidence type="ECO:0000313" key="8">
    <source>
        <dbReference type="Proteomes" id="UP000055060"/>
    </source>
</evidence>
<dbReference type="OrthoDB" id="9797852at2"/>
<sequence>MKKLKNFFRDIAHYPSAIAGSIIIFLLIVLAAYALIKIPYAEAVRLWRGGEDVWYQNPKFAPPIWYNWFTEKKQPVSFAVKSGDGKGMMTKTVTVGEQNTSSIEFTYSFDYNYDGYPQDLMIYFTSTYAEKPPFVSVYLITPDERKIRIDDFGINAKQTFRFSQDEKLLKRLKTEDAMKGLFSVPKSDPPVTLKGTYQLLIQGVAFEKDSDINAEFVMHGQVAGWAGTDHQRRDLGISLLWGTPIALAFGLLAAVFTAVLTMIISAVGAWYGGWIDALIQRITEINMVLPFLAILIMVGTFYSRSIWLILGVTVALSIFTSSIKSYRAMFMQVKESTYIEAAKAYGASNTRIIFQYLMPRIIPLLIPALVSSVPSYVFLEASLAILGLGDPVLPTWGKMINDAERNGALYKGLYYWILEPAVLLMFTGLGFAAVGFALDRIFNPKLRGL</sequence>
<feature type="transmembrane region" description="Helical" evidence="5">
    <location>
        <begin position="239"/>
        <end position="271"/>
    </location>
</feature>
<dbReference type="InterPro" id="IPR000515">
    <property type="entry name" value="MetI-like"/>
</dbReference>
<comment type="subcellular location">
    <subcellularLocation>
        <location evidence="5">Cell membrane</location>
        <topology evidence="5">Multi-pass membrane protein</topology>
    </subcellularLocation>
    <subcellularLocation>
        <location evidence="1">Membrane</location>
        <topology evidence="1">Multi-pass membrane protein</topology>
    </subcellularLocation>
</comment>
<evidence type="ECO:0000256" key="4">
    <source>
        <dbReference type="ARBA" id="ARBA00023136"/>
    </source>
</evidence>
<keyword evidence="8" id="KW-1185">Reference proteome</keyword>
<protein>
    <submittedName>
        <fullName evidence="7">ABC-type dipeptide/oligopeptide/nickel transport system, permease component</fullName>
    </submittedName>
</protein>
<dbReference type="Gene3D" id="1.10.3720.10">
    <property type="entry name" value="MetI-like"/>
    <property type="match status" value="1"/>
</dbReference>
<evidence type="ECO:0000313" key="7">
    <source>
        <dbReference type="EMBL" id="GAP12284.1"/>
    </source>
</evidence>
<accession>A0A0S7B579</accession>
<dbReference type="InterPro" id="IPR035906">
    <property type="entry name" value="MetI-like_sf"/>
</dbReference>
<feature type="transmembrane region" description="Helical" evidence="5">
    <location>
        <begin position="12"/>
        <end position="36"/>
    </location>
</feature>
<dbReference type="STRING" id="360412.LARV_00016"/>
<evidence type="ECO:0000259" key="6">
    <source>
        <dbReference type="PROSITE" id="PS50928"/>
    </source>
</evidence>
<dbReference type="GO" id="GO:0005886">
    <property type="term" value="C:plasma membrane"/>
    <property type="evidence" value="ECO:0007669"/>
    <property type="project" value="UniProtKB-SubCell"/>
</dbReference>
<evidence type="ECO:0000256" key="1">
    <source>
        <dbReference type="ARBA" id="ARBA00004141"/>
    </source>
</evidence>
<dbReference type="EMBL" id="DF967972">
    <property type="protein sequence ID" value="GAP12284.1"/>
    <property type="molecule type" value="Genomic_DNA"/>
</dbReference>
<comment type="similarity">
    <text evidence="5">Belongs to the binding-protein-dependent transport system permease family.</text>
</comment>
<dbReference type="AlphaFoldDB" id="A0A0S7B579"/>
<dbReference type="Pfam" id="PF00528">
    <property type="entry name" value="BPD_transp_1"/>
    <property type="match status" value="1"/>
</dbReference>
<dbReference type="Proteomes" id="UP000055060">
    <property type="component" value="Unassembled WGS sequence"/>
</dbReference>